<keyword evidence="4" id="KW-0804">Transcription</keyword>
<evidence type="ECO:0000259" key="5">
    <source>
        <dbReference type="PROSITE" id="PS50931"/>
    </source>
</evidence>
<evidence type="ECO:0000313" key="6">
    <source>
        <dbReference type="EMBL" id="SDH72815.1"/>
    </source>
</evidence>
<dbReference type="PANTHER" id="PTHR30126:SF88">
    <property type="entry name" value="TRANSCRIPTIONAL REGULATOR-RELATED"/>
    <property type="match status" value="1"/>
</dbReference>
<dbReference type="EMBL" id="FNDD01000026">
    <property type="protein sequence ID" value="SDH72815.1"/>
    <property type="molecule type" value="Genomic_DNA"/>
</dbReference>
<dbReference type="SUPFAM" id="SSF53850">
    <property type="entry name" value="Periplasmic binding protein-like II"/>
    <property type="match status" value="1"/>
</dbReference>
<feature type="domain" description="HTH lysR-type" evidence="5">
    <location>
        <begin position="1"/>
        <end position="61"/>
    </location>
</feature>
<protein>
    <submittedName>
        <fullName evidence="6">DNA-binding transcriptional regulator, LysR family</fullName>
    </submittedName>
</protein>
<evidence type="ECO:0000256" key="2">
    <source>
        <dbReference type="ARBA" id="ARBA00023015"/>
    </source>
</evidence>
<dbReference type="Pfam" id="PF03466">
    <property type="entry name" value="LysR_substrate"/>
    <property type="match status" value="1"/>
</dbReference>
<evidence type="ECO:0000256" key="3">
    <source>
        <dbReference type="ARBA" id="ARBA00023125"/>
    </source>
</evidence>
<reference evidence="6 7" key="1">
    <citation type="submission" date="2016-10" db="EMBL/GenBank/DDBJ databases">
        <authorList>
            <person name="de Groot N.N."/>
        </authorList>
    </citation>
    <scope>NUCLEOTIDE SEQUENCE [LARGE SCALE GENOMIC DNA]</scope>
    <source>
        <strain evidence="6 7">CGMCC 1.10228</strain>
    </source>
</reference>
<dbReference type="InterPro" id="IPR036388">
    <property type="entry name" value="WH-like_DNA-bd_sf"/>
</dbReference>
<evidence type="ECO:0000256" key="4">
    <source>
        <dbReference type="ARBA" id="ARBA00023163"/>
    </source>
</evidence>
<sequence>MFHSTLEQWQLLRSVVEEGSIAKAGDKLFRSQPSISYQLNQLQQRLGIELLELQGRKLILTKEGRALLEQASLLLDGWQDLELKAQSIQQGERAVINLVVDSLYPKAWLFAALKQFNQQYPNTHIHLKETVRDEGRIMLDQANDDVYVISLDHNAKVEKARLTDVQFMLVAHRNHDIFRSAEHLRASQLKRFPMIQVVDRHHQQAAHSPTKYQESWFFTSLPSAIDAIVNNLGCGWLPESEIQTHLASGELQPISSQASMSRVTSLYLVKNDQVRYDACVQALADALQNNKARD</sequence>
<keyword evidence="7" id="KW-1185">Reference proteome</keyword>
<evidence type="ECO:0000313" key="7">
    <source>
        <dbReference type="Proteomes" id="UP000198854"/>
    </source>
</evidence>
<dbReference type="STRING" id="861298.SAMN04488136_12643"/>
<dbReference type="PANTHER" id="PTHR30126">
    <property type="entry name" value="HTH-TYPE TRANSCRIPTIONAL REGULATOR"/>
    <property type="match status" value="1"/>
</dbReference>
<dbReference type="GO" id="GO:0003700">
    <property type="term" value="F:DNA-binding transcription factor activity"/>
    <property type="evidence" value="ECO:0007669"/>
    <property type="project" value="InterPro"/>
</dbReference>
<dbReference type="Proteomes" id="UP000198854">
    <property type="component" value="Unassembled WGS sequence"/>
</dbReference>
<evidence type="ECO:0000256" key="1">
    <source>
        <dbReference type="ARBA" id="ARBA00009437"/>
    </source>
</evidence>
<dbReference type="OrthoDB" id="6988449at2"/>
<dbReference type="RefSeq" id="WP_093277329.1">
    <property type="nucleotide sequence ID" value="NZ_FNDD01000026.1"/>
</dbReference>
<dbReference type="Pfam" id="PF00126">
    <property type="entry name" value="HTH_1"/>
    <property type="match status" value="1"/>
</dbReference>
<keyword evidence="3 6" id="KW-0238">DNA-binding</keyword>
<dbReference type="InterPro" id="IPR036390">
    <property type="entry name" value="WH_DNA-bd_sf"/>
</dbReference>
<accession>A0A1G8ESH4</accession>
<dbReference type="GO" id="GO:0000976">
    <property type="term" value="F:transcription cis-regulatory region binding"/>
    <property type="evidence" value="ECO:0007669"/>
    <property type="project" value="TreeGrafter"/>
</dbReference>
<dbReference type="PROSITE" id="PS50931">
    <property type="entry name" value="HTH_LYSR"/>
    <property type="match status" value="1"/>
</dbReference>
<dbReference type="Gene3D" id="1.10.10.10">
    <property type="entry name" value="Winged helix-like DNA-binding domain superfamily/Winged helix DNA-binding domain"/>
    <property type="match status" value="1"/>
</dbReference>
<gene>
    <name evidence="6" type="ORF">SAMN04488136_12643</name>
</gene>
<dbReference type="InterPro" id="IPR005119">
    <property type="entry name" value="LysR_subst-bd"/>
</dbReference>
<keyword evidence="2" id="KW-0805">Transcription regulation</keyword>
<comment type="similarity">
    <text evidence="1">Belongs to the LysR transcriptional regulatory family.</text>
</comment>
<dbReference type="Gene3D" id="3.40.190.290">
    <property type="match status" value="1"/>
</dbReference>
<organism evidence="6 7">
    <name type="scientific">Vibrio xiamenensis</name>
    <dbReference type="NCBI Taxonomy" id="861298"/>
    <lineage>
        <taxon>Bacteria</taxon>
        <taxon>Pseudomonadati</taxon>
        <taxon>Pseudomonadota</taxon>
        <taxon>Gammaproteobacteria</taxon>
        <taxon>Vibrionales</taxon>
        <taxon>Vibrionaceae</taxon>
        <taxon>Vibrio</taxon>
    </lineage>
</organism>
<proteinExistence type="inferred from homology"/>
<dbReference type="SUPFAM" id="SSF46785">
    <property type="entry name" value="Winged helix' DNA-binding domain"/>
    <property type="match status" value="1"/>
</dbReference>
<dbReference type="InterPro" id="IPR000847">
    <property type="entry name" value="LysR_HTH_N"/>
</dbReference>
<dbReference type="AlphaFoldDB" id="A0A1G8ESH4"/>
<name>A0A1G8ESH4_9VIBR</name>